<dbReference type="HOGENOM" id="CLU_3051941_0_0_1"/>
<organism evidence="1 2">
    <name type="scientific">Sphaerobolus stellatus (strain SS14)</name>
    <dbReference type="NCBI Taxonomy" id="990650"/>
    <lineage>
        <taxon>Eukaryota</taxon>
        <taxon>Fungi</taxon>
        <taxon>Dikarya</taxon>
        <taxon>Basidiomycota</taxon>
        <taxon>Agaricomycotina</taxon>
        <taxon>Agaricomycetes</taxon>
        <taxon>Phallomycetidae</taxon>
        <taxon>Geastrales</taxon>
        <taxon>Sphaerobolaceae</taxon>
        <taxon>Sphaerobolus</taxon>
    </lineage>
</organism>
<dbReference type="AlphaFoldDB" id="A0A0C9VEC8"/>
<sequence>MNGQLFNQDFGVHGDHFKFIWTIGVGSAVLLKNTNGTPTEHAEDLMLGYSRTQP</sequence>
<evidence type="ECO:0000313" key="1">
    <source>
        <dbReference type="EMBL" id="KIJ39762.1"/>
    </source>
</evidence>
<reference evidence="1 2" key="1">
    <citation type="submission" date="2014-06" db="EMBL/GenBank/DDBJ databases">
        <title>Evolutionary Origins and Diversification of the Mycorrhizal Mutualists.</title>
        <authorList>
            <consortium name="DOE Joint Genome Institute"/>
            <consortium name="Mycorrhizal Genomics Consortium"/>
            <person name="Kohler A."/>
            <person name="Kuo A."/>
            <person name="Nagy L.G."/>
            <person name="Floudas D."/>
            <person name="Copeland A."/>
            <person name="Barry K.W."/>
            <person name="Cichocki N."/>
            <person name="Veneault-Fourrey C."/>
            <person name="LaButti K."/>
            <person name="Lindquist E.A."/>
            <person name="Lipzen A."/>
            <person name="Lundell T."/>
            <person name="Morin E."/>
            <person name="Murat C."/>
            <person name="Riley R."/>
            <person name="Ohm R."/>
            <person name="Sun H."/>
            <person name="Tunlid A."/>
            <person name="Henrissat B."/>
            <person name="Grigoriev I.V."/>
            <person name="Hibbett D.S."/>
            <person name="Martin F."/>
        </authorList>
    </citation>
    <scope>NUCLEOTIDE SEQUENCE [LARGE SCALE GENOMIC DNA]</scope>
    <source>
        <strain evidence="1 2">SS14</strain>
    </source>
</reference>
<gene>
    <name evidence="1" type="ORF">M422DRAFT_257355</name>
</gene>
<protein>
    <submittedName>
        <fullName evidence="1">Uncharacterized protein</fullName>
    </submittedName>
</protein>
<accession>A0A0C9VEC8</accession>
<dbReference type="EMBL" id="KN837149">
    <property type="protein sequence ID" value="KIJ39762.1"/>
    <property type="molecule type" value="Genomic_DNA"/>
</dbReference>
<dbReference type="Proteomes" id="UP000054279">
    <property type="component" value="Unassembled WGS sequence"/>
</dbReference>
<keyword evidence="2" id="KW-1185">Reference proteome</keyword>
<proteinExistence type="predicted"/>
<evidence type="ECO:0000313" key="2">
    <source>
        <dbReference type="Proteomes" id="UP000054279"/>
    </source>
</evidence>
<name>A0A0C9VEC8_SPHS4</name>